<proteinExistence type="predicted"/>
<dbReference type="EMBL" id="JAOYFB010000004">
    <property type="protein sequence ID" value="KAK4013465.1"/>
    <property type="molecule type" value="Genomic_DNA"/>
</dbReference>
<dbReference type="Proteomes" id="UP001234178">
    <property type="component" value="Unassembled WGS sequence"/>
</dbReference>
<gene>
    <name evidence="1" type="ORF">OUZ56_026020</name>
</gene>
<comment type="caution">
    <text evidence="1">The sequence shown here is derived from an EMBL/GenBank/DDBJ whole genome shotgun (WGS) entry which is preliminary data.</text>
</comment>
<organism evidence="1 2">
    <name type="scientific">Daphnia magna</name>
    <dbReference type="NCBI Taxonomy" id="35525"/>
    <lineage>
        <taxon>Eukaryota</taxon>
        <taxon>Metazoa</taxon>
        <taxon>Ecdysozoa</taxon>
        <taxon>Arthropoda</taxon>
        <taxon>Crustacea</taxon>
        <taxon>Branchiopoda</taxon>
        <taxon>Diplostraca</taxon>
        <taxon>Cladocera</taxon>
        <taxon>Anomopoda</taxon>
        <taxon>Daphniidae</taxon>
        <taxon>Daphnia</taxon>
    </lineage>
</organism>
<sequence length="168" mass="19885">MIEATNSQLATPTGTAPSTRSLLTRHCSSLLAEEFRLLPEICLLRGDEQQTIHKQSLNKNKPDRTRARKKFHHFPKWRWSNGSGWVIFCDEPWLTRFEANWGRALPTPTVFHGYTERRYRDRARYNHTSEIIYIVKLRIFPPLHKTPETIDINYALKWIPLDETIYFC</sequence>
<name>A0ABQ9ZLJ9_9CRUS</name>
<evidence type="ECO:0000313" key="2">
    <source>
        <dbReference type="Proteomes" id="UP001234178"/>
    </source>
</evidence>
<evidence type="ECO:0000313" key="1">
    <source>
        <dbReference type="EMBL" id="KAK4013465.1"/>
    </source>
</evidence>
<reference evidence="1 2" key="1">
    <citation type="journal article" date="2023" name="Nucleic Acids Res.">
        <title>The hologenome of Daphnia magna reveals possible DNA methylation and microbiome-mediated evolution of the host genome.</title>
        <authorList>
            <person name="Chaturvedi A."/>
            <person name="Li X."/>
            <person name="Dhandapani V."/>
            <person name="Marshall H."/>
            <person name="Kissane S."/>
            <person name="Cuenca-Cambronero M."/>
            <person name="Asole G."/>
            <person name="Calvet F."/>
            <person name="Ruiz-Romero M."/>
            <person name="Marangio P."/>
            <person name="Guigo R."/>
            <person name="Rago D."/>
            <person name="Mirbahai L."/>
            <person name="Eastwood N."/>
            <person name="Colbourne J.K."/>
            <person name="Zhou J."/>
            <person name="Mallon E."/>
            <person name="Orsini L."/>
        </authorList>
    </citation>
    <scope>NUCLEOTIDE SEQUENCE [LARGE SCALE GENOMIC DNA]</scope>
    <source>
        <strain evidence="1">LRV0_1</strain>
    </source>
</reference>
<accession>A0ABQ9ZLJ9</accession>
<keyword evidence="2" id="KW-1185">Reference proteome</keyword>
<protein>
    <submittedName>
        <fullName evidence="1">Uncharacterized protein</fullName>
    </submittedName>
</protein>